<dbReference type="InterPro" id="IPR036388">
    <property type="entry name" value="WH-like_DNA-bd_sf"/>
</dbReference>
<dbReference type="RefSeq" id="WP_112523824.1">
    <property type="nucleotide sequence ID" value="NZ_JACHXN010000012.1"/>
</dbReference>
<dbReference type="InterPro" id="IPR036390">
    <property type="entry name" value="WH_DNA-bd_sf"/>
</dbReference>
<evidence type="ECO:0000313" key="2">
    <source>
        <dbReference type="Proteomes" id="UP000554520"/>
    </source>
</evidence>
<protein>
    <submittedName>
        <fullName evidence="1">CRP-like cAMP-binding protein</fullName>
    </submittedName>
</protein>
<dbReference type="Gene3D" id="1.10.10.10">
    <property type="entry name" value="Winged helix-like DNA-binding domain superfamily/Winged helix DNA-binding domain"/>
    <property type="match status" value="1"/>
</dbReference>
<accession>A0A839UA63</accession>
<dbReference type="SUPFAM" id="SSF46785">
    <property type="entry name" value="Winged helix' DNA-binding domain"/>
    <property type="match status" value="1"/>
</dbReference>
<name>A0A839UA63_9HYPH</name>
<dbReference type="AlphaFoldDB" id="A0A839UA63"/>
<sequence length="307" mass="33650">MDGNVVDFDPFIADETRSRWLVQRVAILRNNPHFAPAALIFSQGVVNLFEGHYMANKVMATMARQVICMAVLALHFDHTSGSHGATISAIQRITTDAKLCSLSATAASIDLLEKIGLVKRIQDETDHRIHLIQPTDSLVGCAKNIVEVAVAAADRLFPLRHYRDLLDDAGGFMERYFASSLHSLLDISTWISGQPGSRLFAASGNGEILLCKLMSLKNSPGDSLVSFPFDEIGSLYGVSRTHIRRLMKRAEAEGLVRLLEAGGRKVKILPPLVDAFENMVAAHVAKTQFGMHLANKDYDLLPIGRCA</sequence>
<evidence type="ECO:0000313" key="1">
    <source>
        <dbReference type="EMBL" id="MBB3147417.1"/>
    </source>
</evidence>
<comment type="caution">
    <text evidence="1">The sequence shown here is derived from an EMBL/GenBank/DDBJ whole genome shotgun (WGS) entry which is preliminary data.</text>
</comment>
<proteinExistence type="predicted"/>
<gene>
    <name evidence="1" type="ORF">FHS21_003837</name>
</gene>
<reference evidence="1 2" key="1">
    <citation type="submission" date="2020-08" db="EMBL/GenBank/DDBJ databases">
        <title>Genomic Encyclopedia of Type Strains, Phase III (KMG-III): the genomes of soil and plant-associated and newly described type strains.</title>
        <authorList>
            <person name="Whitman W."/>
        </authorList>
    </citation>
    <scope>NUCLEOTIDE SEQUENCE [LARGE SCALE GENOMIC DNA]</scope>
    <source>
        <strain evidence="1 2">CECT 7015</strain>
    </source>
</reference>
<dbReference type="Proteomes" id="UP000554520">
    <property type="component" value="Unassembled WGS sequence"/>
</dbReference>
<organism evidence="1 2">
    <name type="scientific">Phyllobacterium trifolii</name>
    <dbReference type="NCBI Taxonomy" id="300193"/>
    <lineage>
        <taxon>Bacteria</taxon>
        <taxon>Pseudomonadati</taxon>
        <taxon>Pseudomonadota</taxon>
        <taxon>Alphaproteobacteria</taxon>
        <taxon>Hyphomicrobiales</taxon>
        <taxon>Phyllobacteriaceae</taxon>
        <taxon>Phyllobacterium</taxon>
    </lineage>
</organism>
<keyword evidence="2" id="KW-1185">Reference proteome</keyword>
<dbReference type="EMBL" id="JACHXN010000012">
    <property type="protein sequence ID" value="MBB3147417.1"/>
    <property type="molecule type" value="Genomic_DNA"/>
</dbReference>